<organism evidence="1 2">
    <name type="scientific">Cyanomargarita calcarea GSE-NOS-MK-12-04C</name>
    <dbReference type="NCBI Taxonomy" id="2839659"/>
    <lineage>
        <taxon>Bacteria</taxon>
        <taxon>Bacillati</taxon>
        <taxon>Cyanobacteriota</taxon>
        <taxon>Cyanophyceae</taxon>
        <taxon>Nostocales</taxon>
        <taxon>Cyanomargaritaceae</taxon>
        <taxon>Cyanomargarita</taxon>
    </lineage>
</organism>
<comment type="caution">
    <text evidence="1">The sequence shown here is derived from an EMBL/GenBank/DDBJ whole genome shotgun (WGS) entry which is preliminary data.</text>
</comment>
<accession>A0A951UVN3</accession>
<reference evidence="1" key="2">
    <citation type="journal article" date="2022" name="Microbiol. Resour. Announc.">
        <title>Metagenome Sequencing to Explore Phylogenomics of Terrestrial Cyanobacteria.</title>
        <authorList>
            <person name="Ward R.D."/>
            <person name="Stajich J.E."/>
            <person name="Johansen J.R."/>
            <person name="Huntemann M."/>
            <person name="Clum A."/>
            <person name="Foster B."/>
            <person name="Foster B."/>
            <person name="Roux S."/>
            <person name="Palaniappan K."/>
            <person name="Varghese N."/>
            <person name="Mukherjee S."/>
            <person name="Reddy T.B.K."/>
            <person name="Daum C."/>
            <person name="Copeland A."/>
            <person name="Chen I.A."/>
            <person name="Ivanova N.N."/>
            <person name="Kyrpides N.C."/>
            <person name="Shapiro N."/>
            <person name="Eloe-Fadrosh E.A."/>
            <person name="Pietrasiak N."/>
        </authorList>
    </citation>
    <scope>NUCLEOTIDE SEQUENCE</scope>
    <source>
        <strain evidence="1">GSE-NOS-MK-12-04C</strain>
    </source>
</reference>
<name>A0A951UVN3_9CYAN</name>
<evidence type="ECO:0000313" key="2">
    <source>
        <dbReference type="Proteomes" id="UP000729701"/>
    </source>
</evidence>
<dbReference type="AlphaFoldDB" id="A0A951UVN3"/>
<dbReference type="EMBL" id="JAHHGZ010000040">
    <property type="protein sequence ID" value="MBW4671187.1"/>
    <property type="molecule type" value="Genomic_DNA"/>
</dbReference>
<sequence>MRSQPIKLTYEIELEPGETLALPPELTASVGAGCWLITIQPVSTPSFAPLPTRNHNAFLRSYANEDEGLYDDYTR</sequence>
<gene>
    <name evidence="1" type="ORF">KME60_28135</name>
</gene>
<protein>
    <submittedName>
        <fullName evidence="1">Uncharacterized protein</fullName>
    </submittedName>
</protein>
<dbReference type="Proteomes" id="UP000729701">
    <property type="component" value="Unassembled WGS sequence"/>
</dbReference>
<proteinExistence type="predicted"/>
<evidence type="ECO:0000313" key="1">
    <source>
        <dbReference type="EMBL" id="MBW4671187.1"/>
    </source>
</evidence>
<reference evidence="1" key="1">
    <citation type="submission" date="2021-05" db="EMBL/GenBank/DDBJ databases">
        <authorList>
            <person name="Pietrasiak N."/>
            <person name="Ward R."/>
            <person name="Stajich J.E."/>
            <person name="Kurbessoian T."/>
        </authorList>
    </citation>
    <scope>NUCLEOTIDE SEQUENCE</scope>
    <source>
        <strain evidence="1">GSE-NOS-MK-12-04C</strain>
    </source>
</reference>